<dbReference type="InterPro" id="IPR001766">
    <property type="entry name" value="Fork_head_dom"/>
</dbReference>
<evidence type="ECO:0000259" key="6">
    <source>
        <dbReference type="PROSITE" id="PS50039"/>
    </source>
</evidence>
<dbReference type="AlphaFoldDB" id="T1G8V7"/>
<reference evidence="9" key="1">
    <citation type="submission" date="2012-12" db="EMBL/GenBank/DDBJ databases">
        <authorList>
            <person name="Hellsten U."/>
            <person name="Grimwood J."/>
            <person name="Chapman J.A."/>
            <person name="Shapiro H."/>
            <person name="Aerts A."/>
            <person name="Otillar R.P."/>
            <person name="Terry A.Y."/>
            <person name="Boore J.L."/>
            <person name="Simakov O."/>
            <person name="Marletaz F."/>
            <person name="Cho S.-J."/>
            <person name="Edsinger-Gonzales E."/>
            <person name="Havlak P."/>
            <person name="Kuo D.-H."/>
            <person name="Larsson T."/>
            <person name="Lv J."/>
            <person name="Arendt D."/>
            <person name="Savage R."/>
            <person name="Osoegawa K."/>
            <person name="de Jong P."/>
            <person name="Lindberg D.R."/>
            <person name="Seaver E.C."/>
            <person name="Weisblat D.A."/>
            <person name="Putnam N.H."/>
            <person name="Grigoriev I.V."/>
            <person name="Rokhsar D.S."/>
        </authorList>
    </citation>
    <scope>NUCLEOTIDE SEQUENCE</scope>
</reference>
<reference evidence="7 9" key="2">
    <citation type="journal article" date="2013" name="Nature">
        <title>Insights into bilaterian evolution from three spiralian genomes.</title>
        <authorList>
            <person name="Simakov O."/>
            <person name="Marletaz F."/>
            <person name="Cho S.J."/>
            <person name="Edsinger-Gonzales E."/>
            <person name="Havlak P."/>
            <person name="Hellsten U."/>
            <person name="Kuo D.H."/>
            <person name="Larsson T."/>
            <person name="Lv J."/>
            <person name="Arendt D."/>
            <person name="Savage R."/>
            <person name="Osoegawa K."/>
            <person name="de Jong P."/>
            <person name="Grimwood J."/>
            <person name="Chapman J.A."/>
            <person name="Shapiro H."/>
            <person name="Aerts A."/>
            <person name="Otillar R.P."/>
            <person name="Terry A.Y."/>
            <person name="Boore J.L."/>
            <person name="Grigoriev I.V."/>
            <person name="Lindberg D.R."/>
            <person name="Seaver E.C."/>
            <person name="Weisblat D.A."/>
            <person name="Putnam N.H."/>
            <person name="Rokhsar D.S."/>
        </authorList>
    </citation>
    <scope>NUCLEOTIDE SEQUENCE</scope>
</reference>
<dbReference type="EMBL" id="AMQM01000218">
    <property type="status" value="NOT_ANNOTATED_CDS"/>
    <property type="molecule type" value="Genomic_DNA"/>
</dbReference>
<dbReference type="GO" id="GO:0000981">
    <property type="term" value="F:DNA-binding transcription factor activity, RNA polymerase II-specific"/>
    <property type="evidence" value="ECO:0000318"/>
    <property type="project" value="GO_Central"/>
</dbReference>
<organism evidence="8 9">
    <name type="scientific">Helobdella robusta</name>
    <name type="common">Californian leech</name>
    <dbReference type="NCBI Taxonomy" id="6412"/>
    <lineage>
        <taxon>Eukaryota</taxon>
        <taxon>Metazoa</taxon>
        <taxon>Spiralia</taxon>
        <taxon>Lophotrochozoa</taxon>
        <taxon>Annelida</taxon>
        <taxon>Clitellata</taxon>
        <taxon>Hirudinea</taxon>
        <taxon>Rhynchobdellida</taxon>
        <taxon>Glossiphoniidae</taxon>
        <taxon>Helobdella</taxon>
    </lineage>
</organism>
<evidence type="ECO:0000256" key="2">
    <source>
        <dbReference type="ARBA" id="ARBA00023125"/>
    </source>
</evidence>
<name>T1G8V7_HELRO</name>
<feature type="region of interest" description="Disordered" evidence="5">
    <location>
        <begin position="489"/>
        <end position="538"/>
    </location>
</feature>
<protein>
    <recommendedName>
        <fullName evidence="6">Fork-head domain-containing protein</fullName>
    </recommendedName>
</protein>
<dbReference type="GO" id="GO:0009653">
    <property type="term" value="P:anatomical structure morphogenesis"/>
    <property type="evidence" value="ECO:0000318"/>
    <property type="project" value="GO_Central"/>
</dbReference>
<evidence type="ECO:0000256" key="1">
    <source>
        <dbReference type="ARBA" id="ARBA00004123"/>
    </source>
</evidence>
<dbReference type="PROSITE" id="PS00657">
    <property type="entry name" value="FORK_HEAD_1"/>
    <property type="match status" value="1"/>
</dbReference>
<dbReference type="GeneID" id="20217504"/>
<dbReference type="Proteomes" id="UP000015101">
    <property type="component" value="Unassembled WGS sequence"/>
</dbReference>
<dbReference type="RefSeq" id="XP_009009422.1">
    <property type="nucleotide sequence ID" value="XM_009011174.1"/>
</dbReference>
<feature type="DNA-binding region" description="Fork-head" evidence="4">
    <location>
        <begin position="256"/>
        <end position="350"/>
    </location>
</feature>
<dbReference type="KEGG" id="hro:HELRODRAFT_93421"/>
<dbReference type="PROSITE" id="PS00658">
    <property type="entry name" value="FORK_HEAD_2"/>
    <property type="match status" value="1"/>
</dbReference>
<dbReference type="Gene3D" id="1.10.10.10">
    <property type="entry name" value="Winged helix-like DNA-binding domain superfamily/Winged helix DNA-binding domain"/>
    <property type="match status" value="1"/>
</dbReference>
<dbReference type="CTD" id="20217504"/>
<sequence>MHRLSREVPHYSNCHPFEDDVVCDNDDNVGDVSRSMMMTTNHPFHHRPFTHSLVRLSPAEVCHSDVKHVESYLQSNNSSLSNNNNNINICNINNNGQIDVNSFNNLANKANVVKSLDNGIVNCNYVLVSDNSNICQGNVLSKNIHHNSYCNLENCGGNNNNNKDVTLTQYFSNNYTDNNNNNTKVYAAEVTTPVMIRDHLPNGFNDNSRIVSYSRSSSNSCLTSTCINNIDQLMTNDNNADLPYFSRYHPEYGYPKPPYSYISLIAMAISSFPDKMCTLHDIYAIISNNFPYYRSNQKRWQNSIRHSLSFNDCFVKVNRTADRPGKGCLWTLHPKAGNMFNNGCMLRRQKRFKNDEDRQDVEKLFEENDGQVDDANDNFSEDHQHLNQICHQYLNQHPANHFHHQTYPIIGSSQINTDSCFYNNNYGSKISNKKYMYNCQSNMDPLQAPFTYQHFINNKFHYANIYPLAECGVNEHMARLQQNGAAGHLNQLHGQHPHRDQLQLHQRPHSQRHSYGEQAERYDSFDNDQENVTSSTDI</sequence>
<dbReference type="SUPFAM" id="SSF46785">
    <property type="entry name" value="Winged helix' DNA-binding domain"/>
    <property type="match status" value="1"/>
</dbReference>
<dbReference type="InParanoid" id="T1G8V7"/>
<evidence type="ECO:0000256" key="3">
    <source>
        <dbReference type="ARBA" id="ARBA00023242"/>
    </source>
</evidence>
<dbReference type="PRINTS" id="PR00053">
    <property type="entry name" value="FORKHEAD"/>
</dbReference>
<evidence type="ECO:0000256" key="5">
    <source>
        <dbReference type="SAM" id="MobiDB-lite"/>
    </source>
</evidence>
<keyword evidence="3 4" id="KW-0539">Nucleus</keyword>
<dbReference type="eggNOG" id="KOG3563">
    <property type="taxonomic scope" value="Eukaryota"/>
</dbReference>
<evidence type="ECO:0000256" key="4">
    <source>
        <dbReference type="PROSITE-ProRule" id="PRU00089"/>
    </source>
</evidence>
<dbReference type="STRING" id="6412.T1G8V7"/>
<comment type="subcellular location">
    <subcellularLocation>
        <location evidence="1 4">Nucleus</location>
    </subcellularLocation>
</comment>
<proteinExistence type="predicted"/>
<evidence type="ECO:0000313" key="9">
    <source>
        <dbReference type="Proteomes" id="UP000015101"/>
    </source>
</evidence>
<dbReference type="InterPro" id="IPR050211">
    <property type="entry name" value="FOX_domain-containing"/>
</dbReference>
<accession>T1G8V7</accession>
<dbReference type="GO" id="GO:0000978">
    <property type="term" value="F:RNA polymerase II cis-regulatory region sequence-specific DNA binding"/>
    <property type="evidence" value="ECO:0000318"/>
    <property type="project" value="GO_Central"/>
</dbReference>
<dbReference type="SMART" id="SM00339">
    <property type="entry name" value="FH"/>
    <property type="match status" value="1"/>
</dbReference>
<keyword evidence="2 4" id="KW-0238">DNA-binding</keyword>
<dbReference type="FunFam" id="1.10.10.10:FF:000042">
    <property type="entry name" value="hepatocyte nuclear factor 3-beta"/>
    <property type="match status" value="1"/>
</dbReference>
<keyword evidence="9" id="KW-1185">Reference proteome</keyword>
<dbReference type="GO" id="GO:0005634">
    <property type="term" value="C:nucleus"/>
    <property type="evidence" value="ECO:0007669"/>
    <property type="project" value="UniProtKB-SubCell"/>
</dbReference>
<dbReference type="Pfam" id="PF00250">
    <property type="entry name" value="Forkhead"/>
    <property type="match status" value="1"/>
</dbReference>
<feature type="compositionally biased region" description="Basic and acidic residues" evidence="5">
    <location>
        <begin position="514"/>
        <end position="524"/>
    </location>
</feature>
<dbReference type="PANTHER" id="PTHR11829:SF377">
    <property type="entry name" value="FORK HEAD DOMAIN-CONTAINING PROTEIN FD4-RELATED"/>
    <property type="match status" value="1"/>
</dbReference>
<dbReference type="EMBL" id="KB095811">
    <property type="protein sequence ID" value="ESO12702.1"/>
    <property type="molecule type" value="Genomic_DNA"/>
</dbReference>
<dbReference type="OrthoDB" id="5954824at2759"/>
<gene>
    <name evidence="8" type="primary">20217504</name>
    <name evidence="7" type="ORF">HELRODRAFT_93421</name>
</gene>
<dbReference type="GO" id="GO:0030154">
    <property type="term" value="P:cell differentiation"/>
    <property type="evidence" value="ECO:0000318"/>
    <property type="project" value="GO_Central"/>
</dbReference>
<dbReference type="GO" id="GO:0006357">
    <property type="term" value="P:regulation of transcription by RNA polymerase II"/>
    <property type="evidence" value="ECO:0000318"/>
    <property type="project" value="GO_Central"/>
</dbReference>
<dbReference type="HOGENOM" id="CLU_506499_0_0_1"/>
<reference evidence="8" key="3">
    <citation type="submission" date="2015-06" db="UniProtKB">
        <authorList>
            <consortium name="EnsemblMetazoa"/>
        </authorList>
    </citation>
    <scope>IDENTIFICATION</scope>
</reference>
<dbReference type="PROSITE" id="PS50039">
    <property type="entry name" value="FORK_HEAD_3"/>
    <property type="match status" value="1"/>
</dbReference>
<dbReference type="InterPro" id="IPR030456">
    <property type="entry name" value="TF_fork_head_CS_2"/>
</dbReference>
<feature type="domain" description="Fork-head" evidence="6">
    <location>
        <begin position="256"/>
        <end position="350"/>
    </location>
</feature>
<dbReference type="InterPro" id="IPR018122">
    <property type="entry name" value="TF_fork_head_CS_1"/>
</dbReference>
<evidence type="ECO:0000313" key="7">
    <source>
        <dbReference type="EMBL" id="ESO12702.1"/>
    </source>
</evidence>
<dbReference type="EnsemblMetazoa" id="HelroT93421">
    <property type="protein sequence ID" value="HelroP93421"/>
    <property type="gene ID" value="HelroG93421"/>
</dbReference>
<dbReference type="PANTHER" id="PTHR11829">
    <property type="entry name" value="FORKHEAD BOX PROTEIN"/>
    <property type="match status" value="1"/>
</dbReference>
<evidence type="ECO:0000313" key="8">
    <source>
        <dbReference type="EnsemblMetazoa" id="HelroP93421"/>
    </source>
</evidence>
<dbReference type="InterPro" id="IPR036390">
    <property type="entry name" value="WH_DNA-bd_sf"/>
</dbReference>
<dbReference type="InterPro" id="IPR036388">
    <property type="entry name" value="WH-like_DNA-bd_sf"/>
</dbReference>